<feature type="compositionally biased region" description="Polar residues" evidence="1">
    <location>
        <begin position="34"/>
        <end position="46"/>
    </location>
</feature>
<evidence type="ECO:0000313" key="2">
    <source>
        <dbReference type="EMBL" id="KZP16084.1"/>
    </source>
</evidence>
<evidence type="ECO:0000256" key="1">
    <source>
        <dbReference type="SAM" id="MobiDB-lite"/>
    </source>
</evidence>
<feature type="region of interest" description="Disordered" evidence="1">
    <location>
        <begin position="1"/>
        <end position="51"/>
    </location>
</feature>
<dbReference type="Proteomes" id="UP000076532">
    <property type="component" value="Unassembled WGS sequence"/>
</dbReference>
<sequence length="327" mass="34710">MTSLYTPVFFPPPPKKSHISSQAAESPHIPGLSATFTSTSSSNLSQPKPAKDKRILKLSAIHVALSRLQPELCPPSPPRYASPDPTRSAAVRTERRVEQIRKQVHAAVEQADGERSGGKWGQVARLLRLGCHILRRVAVTLRDDGENCAALVTANDENYDHYVYGAAPVATTGSPLEAAAVLEAVTPVARVSKEPPRAEPPRAGAGEDEDEDEDKLMLPDAELELRAEESSSLARTRELVALRLDAADDDVVDVGRAAEREAGEALAAWGEAPVRASGTRSSVTGRARADAMSPWKYRLQEVSALEGLPVAPAAAAAASTFAPAPAA</sequence>
<proteinExistence type="predicted"/>
<feature type="region of interest" description="Disordered" evidence="1">
    <location>
        <begin position="191"/>
        <end position="214"/>
    </location>
</feature>
<feature type="compositionally biased region" description="Basic and acidic residues" evidence="1">
    <location>
        <begin position="191"/>
        <end position="200"/>
    </location>
</feature>
<keyword evidence="3" id="KW-1185">Reference proteome</keyword>
<protein>
    <submittedName>
        <fullName evidence="2">Uncharacterized protein</fullName>
    </submittedName>
</protein>
<evidence type="ECO:0000313" key="3">
    <source>
        <dbReference type="Proteomes" id="UP000076532"/>
    </source>
</evidence>
<dbReference type="STRING" id="436010.A0A166ET63"/>
<organism evidence="2 3">
    <name type="scientific">Athelia psychrophila</name>
    <dbReference type="NCBI Taxonomy" id="1759441"/>
    <lineage>
        <taxon>Eukaryota</taxon>
        <taxon>Fungi</taxon>
        <taxon>Dikarya</taxon>
        <taxon>Basidiomycota</taxon>
        <taxon>Agaricomycotina</taxon>
        <taxon>Agaricomycetes</taxon>
        <taxon>Agaricomycetidae</taxon>
        <taxon>Atheliales</taxon>
        <taxon>Atheliaceae</taxon>
        <taxon>Athelia</taxon>
    </lineage>
</organism>
<dbReference type="AlphaFoldDB" id="A0A166ET63"/>
<name>A0A166ET63_9AGAM</name>
<dbReference type="EMBL" id="KV417597">
    <property type="protein sequence ID" value="KZP16084.1"/>
    <property type="molecule type" value="Genomic_DNA"/>
</dbReference>
<gene>
    <name evidence="2" type="ORF">FIBSPDRAFT_958271</name>
</gene>
<reference evidence="2 3" key="1">
    <citation type="journal article" date="2016" name="Mol. Biol. Evol.">
        <title>Comparative Genomics of Early-Diverging Mushroom-Forming Fungi Provides Insights into the Origins of Lignocellulose Decay Capabilities.</title>
        <authorList>
            <person name="Nagy L.G."/>
            <person name="Riley R."/>
            <person name="Tritt A."/>
            <person name="Adam C."/>
            <person name="Daum C."/>
            <person name="Floudas D."/>
            <person name="Sun H."/>
            <person name="Yadav J.S."/>
            <person name="Pangilinan J."/>
            <person name="Larsson K.H."/>
            <person name="Matsuura K."/>
            <person name="Barry K."/>
            <person name="Labutti K."/>
            <person name="Kuo R."/>
            <person name="Ohm R.A."/>
            <person name="Bhattacharya S.S."/>
            <person name="Shirouzu T."/>
            <person name="Yoshinaga Y."/>
            <person name="Martin F.M."/>
            <person name="Grigoriev I.V."/>
            <person name="Hibbett D.S."/>
        </authorList>
    </citation>
    <scope>NUCLEOTIDE SEQUENCE [LARGE SCALE GENOMIC DNA]</scope>
    <source>
        <strain evidence="2 3">CBS 109695</strain>
    </source>
</reference>
<accession>A0A166ET63</accession>